<comment type="similarity">
    <text evidence="2">Belongs to the bacterial sugar transferase family.</text>
</comment>
<feature type="region of interest" description="Disordered" evidence="7">
    <location>
        <begin position="1"/>
        <end position="23"/>
    </location>
</feature>
<evidence type="ECO:0000256" key="7">
    <source>
        <dbReference type="SAM" id="MobiDB-lite"/>
    </source>
</evidence>
<comment type="subcellular location">
    <subcellularLocation>
        <location evidence="1">Membrane</location>
        <topology evidence="1">Multi-pass membrane protein</topology>
    </subcellularLocation>
</comment>
<evidence type="ECO:0000256" key="5">
    <source>
        <dbReference type="ARBA" id="ARBA00022989"/>
    </source>
</evidence>
<dbReference type="GO" id="GO:0016020">
    <property type="term" value="C:membrane"/>
    <property type="evidence" value="ECO:0007669"/>
    <property type="project" value="UniProtKB-SubCell"/>
</dbReference>
<feature type="transmembrane region" description="Helical" evidence="8">
    <location>
        <begin position="96"/>
        <end position="117"/>
    </location>
</feature>
<dbReference type="NCBIfam" id="TIGR03025">
    <property type="entry name" value="EPS_sugtrans"/>
    <property type="match status" value="1"/>
</dbReference>
<gene>
    <name evidence="10" type="ORF">DWV59_11865</name>
</gene>
<reference evidence="10 11" key="1">
    <citation type="submission" date="2018-08" db="EMBL/GenBank/DDBJ databases">
        <title>A genome reference for cultivated species of the human gut microbiota.</title>
        <authorList>
            <person name="Zou Y."/>
            <person name="Xue W."/>
            <person name="Luo G."/>
        </authorList>
    </citation>
    <scope>NUCLEOTIDE SEQUENCE [LARGE SCALE GENOMIC DNA]</scope>
    <source>
        <strain evidence="10 11">AF11-12</strain>
    </source>
</reference>
<keyword evidence="6 8" id="KW-0472">Membrane</keyword>
<dbReference type="Proteomes" id="UP000265775">
    <property type="component" value="Unassembled WGS sequence"/>
</dbReference>
<evidence type="ECO:0000256" key="6">
    <source>
        <dbReference type="ARBA" id="ARBA00023136"/>
    </source>
</evidence>
<evidence type="ECO:0000313" key="10">
    <source>
        <dbReference type="EMBL" id="RGW62733.1"/>
    </source>
</evidence>
<name>A0A395XZ48_BIFLN</name>
<dbReference type="InterPro" id="IPR003362">
    <property type="entry name" value="Bact_transf"/>
</dbReference>
<keyword evidence="3 10" id="KW-0808">Transferase</keyword>
<accession>A0A395XZ48</accession>
<dbReference type="EMBL" id="QSAR01000025">
    <property type="protein sequence ID" value="RGW62733.1"/>
    <property type="molecule type" value="Genomic_DNA"/>
</dbReference>
<organism evidence="10 11">
    <name type="scientific">Bifidobacterium longum</name>
    <dbReference type="NCBI Taxonomy" id="216816"/>
    <lineage>
        <taxon>Bacteria</taxon>
        <taxon>Bacillati</taxon>
        <taxon>Actinomycetota</taxon>
        <taxon>Actinomycetes</taxon>
        <taxon>Bifidobacteriales</taxon>
        <taxon>Bifidobacteriaceae</taxon>
        <taxon>Bifidobacterium</taxon>
    </lineage>
</organism>
<feature type="transmembrane region" description="Helical" evidence="8">
    <location>
        <begin position="161"/>
        <end position="186"/>
    </location>
</feature>
<dbReference type="InterPro" id="IPR017475">
    <property type="entry name" value="EPS_sugar_tfrase"/>
</dbReference>
<evidence type="ECO:0000256" key="3">
    <source>
        <dbReference type="ARBA" id="ARBA00022679"/>
    </source>
</evidence>
<keyword evidence="5 8" id="KW-1133">Transmembrane helix</keyword>
<dbReference type="Pfam" id="PF02397">
    <property type="entry name" value="Bac_transf"/>
    <property type="match status" value="1"/>
</dbReference>
<keyword evidence="4 8" id="KW-0812">Transmembrane</keyword>
<feature type="transmembrane region" description="Helical" evidence="8">
    <location>
        <begin position="384"/>
        <end position="403"/>
    </location>
</feature>
<sequence>MSRISTTASATAQHMSNTTAETETLHRVQISRAQAAHTDSHIADATPDTAAPTFFDGTYFSSSPDGTVTHNDAGDRPHLTEYSVPKWRYLYNTTMVILDLLMTIIATCIVFACNPGAYTNVQNMGPSDYGVFSFLSLACISWLISLYAARSYERHTMGEGYGLYAKLLNAAFIDFIMLCTLGYLFHLNVPRSLNVFIPILSLILVIVERWLMRRALHRNRAKGEFNYPTIIIGSPEGISKTLKQLKACLSLGYAPIAVCPVASVCDSDDPNAAQHLISVPFIPANDEEARLKVMALNSHLPQTAKRMKVRTILIADVLTHDSETMRTLSLAVESMGIELALTASVADLSGANLQLHNDPSMPILTARLAQYSLPTRIFKRVCDIVLSLVAIILSSPIMLWAAYKVKREDGGPVFYSQTRIGIYGKPFTMYKFRSMRLNADKMDAEVAAAAGVELGTTFKVKDDPRVTKIGKFIRKTSIDEVPQFFNVLKGDMSMVGPRPQRQYEVDQYSPLYSTRLLVKPGITGPWQISGRNDLSQEQSEYADVSYIQNWSITGDIAILLKTVGAVFNGTGM</sequence>
<comment type="caution">
    <text evidence="10">The sequence shown here is derived from an EMBL/GenBank/DDBJ whole genome shotgun (WGS) entry which is preliminary data.</text>
</comment>
<evidence type="ECO:0000256" key="8">
    <source>
        <dbReference type="SAM" id="Phobius"/>
    </source>
</evidence>
<dbReference type="GO" id="GO:0016780">
    <property type="term" value="F:phosphotransferase activity, for other substituted phosphate groups"/>
    <property type="evidence" value="ECO:0007669"/>
    <property type="project" value="TreeGrafter"/>
</dbReference>
<evidence type="ECO:0000256" key="4">
    <source>
        <dbReference type="ARBA" id="ARBA00022692"/>
    </source>
</evidence>
<evidence type="ECO:0000256" key="2">
    <source>
        <dbReference type="ARBA" id="ARBA00006464"/>
    </source>
</evidence>
<dbReference type="PANTHER" id="PTHR30576:SF0">
    <property type="entry name" value="UNDECAPRENYL-PHOSPHATE N-ACETYLGALACTOSAMINYL 1-PHOSPHATE TRANSFERASE-RELATED"/>
    <property type="match status" value="1"/>
</dbReference>
<dbReference type="PANTHER" id="PTHR30576">
    <property type="entry name" value="COLANIC BIOSYNTHESIS UDP-GLUCOSE LIPID CARRIER TRANSFERASE"/>
    <property type="match status" value="1"/>
</dbReference>
<evidence type="ECO:0000259" key="9">
    <source>
        <dbReference type="Pfam" id="PF02397"/>
    </source>
</evidence>
<dbReference type="AlphaFoldDB" id="A0A395XZ48"/>
<evidence type="ECO:0000256" key="1">
    <source>
        <dbReference type="ARBA" id="ARBA00004141"/>
    </source>
</evidence>
<feature type="transmembrane region" description="Helical" evidence="8">
    <location>
        <begin position="192"/>
        <end position="212"/>
    </location>
</feature>
<evidence type="ECO:0000313" key="11">
    <source>
        <dbReference type="Proteomes" id="UP000265775"/>
    </source>
</evidence>
<feature type="domain" description="Bacterial sugar transferase" evidence="9">
    <location>
        <begin position="379"/>
        <end position="567"/>
    </location>
</feature>
<feature type="compositionally biased region" description="Polar residues" evidence="7">
    <location>
        <begin position="1"/>
        <end position="22"/>
    </location>
</feature>
<feature type="transmembrane region" description="Helical" evidence="8">
    <location>
        <begin position="129"/>
        <end position="149"/>
    </location>
</feature>
<proteinExistence type="inferred from homology"/>
<protein>
    <submittedName>
        <fullName evidence="10">Sugar transferase</fullName>
    </submittedName>
</protein>